<dbReference type="Proteomes" id="UP000016933">
    <property type="component" value="Unassembled WGS sequence"/>
</dbReference>
<proteinExistence type="predicted"/>
<sequence>MSYHMHVLRCNAWGSSTATSKKTTSNEIARGSTPPPSTCKDAGELSQRTPVRVELADASGDSSTQNPKSNIKAPANHTQQT</sequence>
<feature type="compositionally biased region" description="Low complexity" evidence="1">
    <location>
        <begin position="15"/>
        <end position="25"/>
    </location>
</feature>
<dbReference type="AlphaFoldDB" id="N1PHV2"/>
<name>N1PHV2_DOTSN</name>
<evidence type="ECO:0000313" key="2">
    <source>
        <dbReference type="EMBL" id="EME42178.1"/>
    </source>
</evidence>
<feature type="compositionally biased region" description="Polar residues" evidence="1">
    <location>
        <begin position="60"/>
        <end position="69"/>
    </location>
</feature>
<keyword evidence="3" id="KW-1185">Reference proteome</keyword>
<organism evidence="2 3">
    <name type="scientific">Dothistroma septosporum (strain NZE10 / CBS 128990)</name>
    <name type="common">Red band needle blight fungus</name>
    <name type="synonym">Mycosphaerella pini</name>
    <dbReference type="NCBI Taxonomy" id="675120"/>
    <lineage>
        <taxon>Eukaryota</taxon>
        <taxon>Fungi</taxon>
        <taxon>Dikarya</taxon>
        <taxon>Ascomycota</taxon>
        <taxon>Pezizomycotina</taxon>
        <taxon>Dothideomycetes</taxon>
        <taxon>Dothideomycetidae</taxon>
        <taxon>Mycosphaerellales</taxon>
        <taxon>Mycosphaerellaceae</taxon>
        <taxon>Dothistroma</taxon>
    </lineage>
</organism>
<feature type="region of interest" description="Disordered" evidence="1">
    <location>
        <begin position="12"/>
        <end position="81"/>
    </location>
</feature>
<dbReference type="HOGENOM" id="CLU_2573862_0_0_1"/>
<protein>
    <submittedName>
        <fullName evidence="2">Uncharacterized protein</fullName>
    </submittedName>
</protein>
<reference evidence="3" key="1">
    <citation type="journal article" date="2012" name="PLoS Genet.">
        <title>The genomes of the fungal plant pathogens Cladosporium fulvum and Dothistroma septosporum reveal adaptation to different hosts and lifestyles but also signatures of common ancestry.</title>
        <authorList>
            <person name="de Wit P.J.G.M."/>
            <person name="van der Burgt A."/>
            <person name="Oekmen B."/>
            <person name="Stergiopoulos I."/>
            <person name="Abd-Elsalam K.A."/>
            <person name="Aerts A.L."/>
            <person name="Bahkali A.H."/>
            <person name="Beenen H.G."/>
            <person name="Chettri P."/>
            <person name="Cox M.P."/>
            <person name="Datema E."/>
            <person name="de Vries R.P."/>
            <person name="Dhillon B."/>
            <person name="Ganley A.R."/>
            <person name="Griffiths S.A."/>
            <person name="Guo Y."/>
            <person name="Hamelin R.C."/>
            <person name="Henrissat B."/>
            <person name="Kabir M.S."/>
            <person name="Jashni M.K."/>
            <person name="Kema G."/>
            <person name="Klaubauf S."/>
            <person name="Lapidus A."/>
            <person name="Levasseur A."/>
            <person name="Lindquist E."/>
            <person name="Mehrabi R."/>
            <person name="Ohm R.A."/>
            <person name="Owen T.J."/>
            <person name="Salamov A."/>
            <person name="Schwelm A."/>
            <person name="Schijlen E."/>
            <person name="Sun H."/>
            <person name="van den Burg H.A."/>
            <person name="van Ham R.C.H.J."/>
            <person name="Zhang S."/>
            <person name="Goodwin S.B."/>
            <person name="Grigoriev I.V."/>
            <person name="Collemare J."/>
            <person name="Bradshaw R.E."/>
        </authorList>
    </citation>
    <scope>NUCLEOTIDE SEQUENCE [LARGE SCALE GENOMIC DNA]</scope>
    <source>
        <strain evidence="3">NZE10 / CBS 128990</strain>
    </source>
</reference>
<gene>
    <name evidence="2" type="ORF">DOTSEDRAFT_45730</name>
</gene>
<reference evidence="2 3" key="2">
    <citation type="journal article" date="2012" name="PLoS Pathog.">
        <title>Diverse lifestyles and strategies of plant pathogenesis encoded in the genomes of eighteen Dothideomycetes fungi.</title>
        <authorList>
            <person name="Ohm R.A."/>
            <person name="Feau N."/>
            <person name="Henrissat B."/>
            <person name="Schoch C.L."/>
            <person name="Horwitz B.A."/>
            <person name="Barry K.W."/>
            <person name="Condon B.J."/>
            <person name="Copeland A.C."/>
            <person name="Dhillon B."/>
            <person name="Glaser F."/>
            <person name="Hesse C.N."/>
            <person name="Kosti I."/>
            <person name="LaButti K."/>
            <person name="Lindquist E.A."/>
            <person name="Lucas S."/>
            <person name="Salamov A.A."/>
            <person name="Bradshaw R.E."/>
            <person name="Ciuffetti L."/>
            <person name="Hamelin R.C."/>
            <person name="Kema G.H.J."/>
            <person name="Lawrence C."/>
            <person name="Scott J.A."/>
            <person name="Spatafora J.W."/>
            <person name="Turgeon B.G."/>
            <person name="de Wit P.J.G.M."/>
            <person name="Zhong S."/>
            <person name="Goodwin S.B."/>
            <person name="Grigoriev I.V."/>
        </authorList>
    </citation>
    <scope>NUCLEOTIDE SEQUENCE [LARGE SCALE GENOMIC DNA]</scope>
    <source>
        <strain evidence="3">NZE10 / CBS 128990</strain>
    </source>
</reference>
<dbReference type="EMBL" id="KB446541">
    <property type="protein sequence ID" value="EME42178.1"/>
    <property type="molecule type" value="Genomic_DNA"/>
</dbReference>
<evidence type="ECO:0000256" key="1">
    <source>
        <dbReference type="SAM" id="MobiDB-lite"/>
    </source>
</evidence>
<accession>N1PHV2</accession>
<evidence type="ECO:0000313" key="3">
    <source>
        <dbReference type="Proteomes" id="UP000016933"/>
    </source>
</evidence>